<keyword evidence="5" id="KW-0175">Coiled coil</keyword>
<dbReference type="OrthoDB" id="1673781at2759"/>
<sequence length="130" mass="14805">GYLDDFFVQIEDLASNDNPYFVEEIFTLFFRDNETLLPNIQQEMEKSPVDFVGLNRILHQLKGTSSSIGATKVKAKTNETVAHCKEENLESAKASFQELKGELECLKEKLGRYFQMLRQAGPDDKAMPPQ</sequence>
<comment type="caution">
    <text evidence="7">The sequence shown here is derived from an EMBL/GenBank/DDBJ whole genome shotgun (WGS) entry which is preliminary data.</text>
</comment>
<organism evidence="7 8">
    <name type="scientific">Turnera subulata</name>
    <dbReference type="NCBI Taxonomy" id="218843"/>
    <lineage>
        <taxon>Eukaryota</taxon>
        <taxon>Viridiplantae</taxon>
        <taxon>Streptophyta</taxon>
        <taxon>Embryophyta</taxon>
        <taxon>Tracheophyta</taxon>
        <taxon>Spermatophyta</taxon>
        <taxon>Magnoliopsida</taxon>
        <taxon>eudicotyledons</taxon>
        <taxon>Gunneridae</taxon>
        <taxon>Pentapetalae</taxon>
        <taxon>rosids</taxon>
        <taxon>fabids</taxon>
        <taxon>Malpighiales</taxon>
        <taxon>Passifloraceae</taxon>
        <taxon>Turnera</taxon>
    </lineage>
</organism>
<dbReference type="EMBL" id="JAKUCV010002385">
    <property type="protein sequence ID" value="KAJ4842832.1"/>
    <property type="molecule type" value="Genomic_DNA"/>
</dbReference>
<dbReference type="GO" id="GO:0000160">
    <property type="term" value="P:phosphorelay signal transduction system"/>
    <property type="evidence" value="ECO:0007669"/>
    <property type="project" value="UniProtKB-UniRule"/>
</dbReference>
<dbReference type="Pfam" id="PF01627">
    <property type="entry name" value="Hpt"/>
    <property type="match status" value="1"/>
</dbReference>
<dbReference type="AlphaFoldDB" id="A0A9Q0G411"/>
<dbReference type="PANTHER" id="PTHR28242">
    <property type="entry name" value="PHOSPHORELAY INTERMEDIATE PROTEIN YPD1"/>
    <property type="match status" value="1"/>
</dbReference>
<reference evidence="7" key="2">
    <citation type="journal article" date="2023" name="Plants (Basel)">
        <title>Annotation of the Turnera subulata (Passifloraceae) Draft Genome Reveals the S-Locus Evolved after the Divergence of Turneroideae from Passifloroideae in a Stepwise Manner.</title>
        <authorList>
            <person name="Henning P.M."/>
            <person name="Roalson E.H."/>
            <person name="Mir W."/>
            <person name="McCubbin A.G."/>
            <person name="Shore J.S."/>
        </authorList>
    </citation>
    <scope>NUCLEOTIDE SEQUENCE</scope>
    <source>
        <strain evidence="7">F60SS</strain>
    </source>
</reference>
<feature type="coiled-coil region" evidence="5">
    <location>
        <begin position="82"/>
        <end position="109"/>
    </location>
</feature>
<keyword evidence="3" id="KW-0597">Phosphoprotein</keyword>
<comment type="subcellular location">
    <subcellularLocation>
        <location evidence="4">Cytoplasm</location>
        <location evidence="4">Cytosol</location>
    </subcellularLocation>
    <subcellularLocation>
        <location evidence="4">Nucleus</location>
    </subcellularLocation>
</comment>
<evidence type="ECO:0000256" key="1">
    <source>
        <dbReference type="ARBA" id="ARBA00022864"/>
    </source>
</evidence>
<dbReference type="GO" id="GO:0005829">
    <property type="term" value="C:cytosol"/>
    <property type="evidence" value="ECO:0007669"/>
    <property type="project" value="UniProtKB-SubCell"/>
</dbReference>
<keyword evidence="8" id="KW-1185">Reference proteome</keyword>
<dbReference type="InterPro" id="IPR008207">
    <property type="entry name" value="Sig_transdc_His_kin_Hpt_dom"/>
</dbReference>
<dbReference type="InterPro" id="IPR045871">
    <property type="entry name" value="AHP1-5/YPD1"/>
</dbReference>
<evidence type="ECO:0000256" key="4">
    <source>
        <dbReference type="RuleBase" id="RU369004"/>
    </source>
</evidence>
<name>A0A9Q0G411_9ROSI</name>
<keyword evidence="2 4" id="KW-0902">Two-component regulatory system</keyword>
<evidence type="ECO:0000256" key="3">
    <source>
        <dbReference type="PROSITE-ProRule" id="PRU00110"/>
    </source>
</evidence>
<feature type="modified residue" description="Phosphohistidine" evidence="3">
    <location>
        <position position="59"/>
    </location>
</feature>
<keyword evidence="1 4" id="KW-0932">Cytokinin signaling pathway</keyword>
<evidence type="ECO:0000313" key="8">
    <source>
        <dbReference type="Proteomes" id="UP001141552"/>
    </source>
</evidence>
<evidence type="ECO:0000259" key="6">
    <source>
        <dbReference type="PROSITE" id="PS50894"/>
    </source>
</evidence>
<dbReference type="GO" id="GO:0009736">
    <property type="term" value="P:cytokinin-activated signaling pathway"/>
    <property type="evidence" value="ECO:0007669"/>
    <property type="project" value="UniProtKB-KW"/>
</dbReference>
<reference evidence="7" key="1">
    <citation type="submission" date="2022-02" db="EMBL/GenBank/DDBJ databases">
        <authorList>
            <person name="Henning P.M."/>
            <person name="McCubbin A.G."/>
            <person name="Shore J.S."/>
        </authorList>
    </citation>
    <scope>NUCLEOTIDE SEQUENCE</scope>
    <source>
        <strain evidence="7">F60SS</strain>
        <tissue evidence="7">Leaves</tissue>
    </source>
</reference>
<protein>
    <recommendedName>
        <fullName evidence="4">Histidine-containing phosphotransfer protein</fullName>
    </recommendedName>
</protein>
<feature type="domain" description="HPt" evidence="6">
    <location>
        <begin position="18"/>
        <end position="120"/>
    </location>
</feature>
<evidence type="ECO:0000256" key="2">
    <source>
        <dbReference type="ARBA" id="ARBA00023012"/>
    </source>
</evidence>
<dbReference type="SUPFAM" id="SSF47226">
    <property type="entry name" value="Histidine-containing phosphotransfer domain, HPT domain"/>
    <property type="match status" value="1"/>
</dbReference>
<dbReference type="GO" id="GO:0043424">
    <property type="term" value="F:protein histidine kinase binding"/>
    <property type="evidence" value="ECO:0007669"/>
    <property type="project" value="UniProtKB-UniRule"/>
</dbReference>
<dbReference type="Gene3D" id="1.20.120.160">
    <property type="entry name" value="HPT domain"/>
    <property type="match status" value="1"/>
</dbReference>
<dbReference type="Proteomes" id="UP001141552">
    <property type="component" value="Unassembled WGS sequence"/>
</dbReference>
<accession>A0A9Q0G411</accession>
<feature type="non-terminal residue" evidence="7">
    <location>
        <position position="1"/>
    </location>
</feature>
<dbReference type="PROSITE" id="PS50894">
    <property type="entry name" value="HPT"/>
    <property type="match status" value="1"/>
</dbReference>
<dbReference type="GO" id="GO:0005634">
    <property type="term" value="C:nucleus"/>
    <property type="evidence" value="ECO:0007669"/>
    <property type="project" value="UniProtKB-SubCell"/>
</dbReference>
<dbReference type="PANTHER" id="PTHR28242:SF41">
    <property type="entry name" value="HISTIDINE CONTAINING PHOSPHOTRANSFER PROTEIN"/>
    <property type="match status" value="1"/>
</dbReference>
<gene>
    <name evidence="7" type="ORF">Tsubulata_033652</name>
</gene>
<proteinExistence type="predicted"/>
<dbReference type="InterPro" id="IPR036641">
    <property type="entry name" value="HPT_dom_sf"/>
</dbReference>
<evidence type="ECO:0000256" key="5">
    <source>
        <dbReference type="SAM" id="Coils"/>
    </source>
</evidence>
<dbReference type="GO" id="GO:0009927">
    <property type="term" value="F:histidine phosphotransfer kinase activity"/>
    <property type="evidence" value="ECO:0007669"/>
    <property type="project" value="UniProtKB-UniRule"/>
</dbReference>
<comment type="function">
    <text evidence="4">Functions as a two-component phosphorelay mediators between cytokinin sensor histidine kinases and response regulators (B-type ARRs). Plays an important role in propagating cytokinin signal transduction.</text>
</comment>
<evidence type="ECO:0000313" key="7">
    <source>
        <dbReference type="EMBL" id="KAJ4842832.1"/>
    </source>
</evidence>
<comment type="domain">
    <text evidence="4">Histidine-containing phosphotransfer domain (HPt) contains an active histidine that mediates the phosphotransfer.</text>
</comment>